<evidence type="ECO:0000313" key="1">
    <source>
        <dbReference type="EMBL" id="TGN19414.1"/>
    </source>
</evidence>
<comment type="caution">
    <text evidence="1">The sequence shown here is derived from an EMBL/GenBank/DDBJ whole genome shotgun (WGS) entry which is preliminary data.</text>
</comment>
<dbReference type="InterPro" id="IPR010980">
    <property type="entry name" value="Cyt_c/b562"/>
</dbReference>
<evidence type="ECO:0000313" key="2">
    <source>
        <dbReference type="Proteomes" id="UP000298058"/>
    </source>
</evidence>
<dbReference type="GO" id="GO:0020037">
    <property type="term" value="F:heme binding"/>
    <property type="evidence" value="ECO:0007669"/>
    <property type="project" value="InterPro"/>
</dbReference>
<dbReference type="SUPFAM" id="SSF47175">
    <property type="entry name" value="Cytochromes"/>
    <property type="match status" value="1"/>
</dbReference>
<accession>A0A4R9LYG7</accession>
<organism evidence="1 2">
    <name type="scientific">Leptospira idonii</name>
    <dbReference type="NCBI Taxonomy" id="1193500"/>
    <lineage>
        <taxon>Bacteria</taxon>
        <taxon>Pseudomonadati</taxon>
        <taxon>Spirochaetota</taxon>
        <taxon>Spirochaetia</taxon>
        <taxon>Leptospirales</taxon>
        <taxon>Leptospiraceae</taxon>
        <taxon>Leptospira</taxon>
    </lineage>
</organism>
<keyword evidence="2" id="KW-1185">Reference proteome</keyword>
<sequence>MKLRLFLGISVLFLSSYSILYSQKSAQKTTALEMNLHDFMEDYTKPATKLYDKKGNADYLNRILEKVPAMAPEDQTAEWKEIIDAKLAVGKPEDSCKACHTKFKKEYKAKYRKKLLIIPEEFREFPKEIKALLK</sequence>
<reference evidence="1" key="1">
    <citation type="journal article" date="2019" name="PLoS Negl. Trop. Dis.">
        <title>Revisiting the worldwide diversity of Leptospira species in the environment.</title>
        <authorList>
            <person name="Vincent A.T."/>
            <person name="Schiettekatte O."/>
            <person name="Bourhy P."/>
            <person name="Veyrier F.J."/>
            <person name="Picardeau M."/>
        </authorList>
    </citation>
    <scope>NUCLEOTIDE SEQUENCE [LARGE SCALE GENOMIC DNA]</scope>
    <source>
        <strain evidence="1">201300427</strain>
    </source>
</reference>
<protein>
    <recommendedName>
        <fullName evidence="3">Cytochrome C</fullName>
    </recommendedName>
</protein>
<dbReference type="GO" id="GO:0009055">
    <property type="term" value="F:electron transfer activity"/>
    <property type="evidence" value="ECO:0007669"/>
    <property type="project" value="InterPro"/>
</dbReference>
<name>A0A4R9LYG7_9LEPT</name>
<dbReference type="EMBL" id="RQHW01000031">
    <property type="protein sequence ID" value="TGN19414.1"/>
    <property type="molecule type" value="Genomic_DNA"/>
</dbReference>
<evidence type="ECO:0008006" key="3">
    <source>
        <dbReference type="Google" id="ProtNLM"/>
    </source>
</evidence>
<gene>
    <name evidence="1" type="ORF">EHS15_08730</name>
</gene>
<dbReference type="GO" id="GO:0005506">
    <property type="term" value="F:iron ion binding"/>
    <property type="evidence" value="ECO:0007669"/>
    <property type="project" value="InterPro"/>
</dbReference>
<proteinExistence type="predicted"/>
<dbReference type="GO" id="GO:0022900">
    <property type="term" value="P:electron transport chain"/>
    <property type="evidence" value="ECO:0007669"/>
    <property type="project" value="InterPro"/>
</dbReference>
<dbReference type="AlphaFoldDB" id="A0A4R9LYG7"/>
<dbReference type="RefSeq" id="WP_135760176.1">
    <property type="nucleotide sequence ID" value="NZ_RQHW01000031.1"/>
</dbReference>
<dbReference type="OrthoDB" id="345701at2"/>
<dbReference type="Proteomes" id="UP000298058">
    <property type="component" value="Unassembled WGS sequence"/>
</dbReference>